<keyword evidence="3" id="KW-1185">Reference proteome</keyword>
<dbReference type="Proteomes" id="UP000294662">
    <property type="component" value="Unassembled WGS sequence"/>
</dbReference>
<accession>A0A4R5EKQ7</accession>
<dbReference type="InterPro" id="IPR000182">
    <property type="entry name" value="GNAT_dom"/>
</dbReference>
<comment type="caution">
    <text evidence="2">The sequence shown here is derived from an EMBL/GenBank/DDBJ whole genome shotgun (WGS) entry which is preliminary data.</text>
</comment>
<dbReference type="GO" id="GO:0016747">
    <property type="term" value="F:acyltransferase activity, transferring groups other than amino-acyl groups"/>
    <property type="evidence" value="ECO:0007669"/>
    <property type="project" value="InterPro"/>
</dbReference>
<dbReference type="EMBL" id="SMFP01000015">
    <property type="protein sequence ID" value="TDE35094.1"/>
    <property type="molecule type" value="Genomic_DNA"/>
</dbReference>
<name>A0A4R5EKQ7_9RHOB</name>
<dbReference type="PROSITE" id="PS51186">
    <property type="entry name" value="GNAT"/>
    <property type="match status" value="1"/>
</dbReference>
<dbReference type="Gene3D" id="3.40.630.30">
    <property type="match status" value="1"/>
</dbReference>
<dbReference type="Pfam" id="PF00583">
    <property type="entry name" value="Acetyltransf_1"/>
    <property type="match status" value="1"/>
</dbReference>
<keyword evidence="2" id="KW-0808">Transferase</keyword>
<dbReference type="AlphaFoldDB" id="A0A4R5EKQ7"/>
<dbReference type="CDD" id="cd04301">
    <property type="entry name" value="NAT_SF"/>
    <property type="match status" value="1"/>
</dbReference>
<reference evidence="2 3" key="1">
    <citation type="submission" date="2019-03" db="EMBL/GenBank/DDBJ databases">
        <authorList>
            <person name="Zhang S."/>
        </authorList>
    </citation>
    <scope>NUCLEOTIDE SEQUENCE [LARGE SCALE GENOMIC DNA]</scope>
    <source>
        <strain evidence="2 3">S4J41</strain>
    </source>
</reference>
<proteinExistence type="predicted"/>
<sequence length="146" mass="15697">MTALHLAKLEDLERLLPLAAACHTELGIARDDDTRRAGLEPLLDGLPHGAVYLVGPARAPLGYVTLSFGWSLAAAGMEARLDEIYIRPAVRRRGIATEVLATLPRALGEAGVQTLSLRLGDNSPTAALFERAQFQDSAVRVMIKTL</sequence>
<evidence type="ECO:0000259" key="1">
    <source>
        <dbReference type="PROSITE" id="PS51186"/>
    </source>
</evidence>
<feature type="domain" description="N-acetyltransferase" evidence="1">
    <location>
        <begin position="2"/>
        <end position="146"/>
    </location>
</feature>
<dbReference type="InterPro" id="IPR016181">
    <property type="entry name" value="Acyl_CoA_acyltransferase"/>
</dbReference>
<dbReference type="RefSeq" id="WP_132831026.1">
    <property type="nucleotide sequence ID" value="NZ_SMFP01000015.1"/>
</dbReference>
<gene>
    <name evidence="2" type="ORF">E1B25_18225</name>
</gene>
<organism evidence="2 3">
    <name type="scientific">Antarcticimicrobium sediminis</name>
    <dbReference type="NCBI Taxonomy" id="2546227"/>
    <lineage>
        <taxon>Bacteria</taxon>
        <taxon>Pseudomonadati</taxon>
        <taxon>Pseudomonadota</taxon>
        <taxon>Alphaproteobacteria</taxon>
        <taxon>Rhodobacterales</taxon>
        <taxon>Paracoccaceae</taxon>
        <taxon>Antarcticimicrobium</taxon>
    </lineage>
</organism>
<dbReference type="OrthoDB" id="9805924at2"/>
<protein>
    <submittedName>
        <fullName evidence="2">GNAT family N-acetyltransferase</fullName>
    </submittedName>
</protein>
<evidence type="ECO:0000313" key="2">
    <source>
        <dbReference type="EMBL" id="TDE35094.1"/>
    </source>
</evidence>
<dbReference type="SUPFAM" id="SSF55729">
    <property type="entry name" value="Acyl-CoA N-acyltransferases (Nat)"/>
    <property type="match status" value="1"/>
</dbReference>
<evidence type="ECO:0000313" key="3">
    <source>
        <dbReference type="Proteomes" id="UP000294662"/>
    </source>
</evidence>